<reference evidence="5" key="1">
    <citation type="journal article" date="2021" name="Proc. Natl. Acad. Sci. U.S.A.">
        <title>Three genomes in the algal genus Volvox reveal the fate of a haploid sex-determining region after a transition to homothallism.</title>
        <authorList>
            <person name="Yamamoto K."/>
            <person name="Hamaji T."/>
            <person name="Kawai-Toyooka H."/>
            <person name="Matsuzaki R."/>
            <person name="Takahashi F."/>
            <person name="Nishimura Y."/>
            <person name="Kawachi M."/>
            <person name="Noguchi H."/>
            <person name="Minakuchi Y."/>
            <person name="Umen J.G."/>
            <person name="Toyoda A."/>
            <person name="Nozaki H."/>
        </authorList>
    </citation>
    <scope>NUCLEOTIDE SEQUENCE</scope>
    <source>
        <strain evidence="5">NIES-3780</strain>
    </source>
</reference>
<dbReference type="InterPro" id="IPR052464">
    <property type="entry name" value="Synovial_Prolif_Regulator"/>
</dbReference>
<evidence type="ECO:0000256" key="1">
    <source>
        <dbReference type="ARBA" id="ARBA00004123"/>
    </source>
</evidence>
<comment type="similarity">
    <text evidence="3">Belongs to the SAAL1 family.</text>
</comment>
<dbReference type="EMBL" id="BNCO01000005">
    <property type="protein sequence ID" value="GIL48226.1"/>
    <property type="molecule type" value="Genomic_DNA"/>
</dbReference>
<feature type="region of interest" description="Disordered" evidence="4">
    <location>
        <begin position="507"/>
        <end position="531"/>
    </location>
</feature>
<keyword evidence="6" id="KW-1185">Reference proteome</keyword>
<dbReference type="GO" id="GO:0005634">
    <property type="term" value="C:nucleus"/>
    <property type="evidence" value="ECO:0007669"/>
    <property type="project" value="UniProtKB-SubCell"/>
</dbReference>
<evidence type="ECO:0000256" key="2">
    <source>
        <dbReference type="ARBA" id="ARBA00023242"/>
    </source>
</evidence>
<name>A0A8J4AYN7_9CHLO</name>
<dbReference type="PANTHER" id="PTHR23424:SF23">
    <property type="entry name" value="PROTEIN SAAL1"/>
    <property type="match status" value="1"/>
</dbReference>
<feature type="region of interest" description="Disordered" evidence="4">
    <location>
        <begin position="746"/>
        <end position="800"/>
    </location>
</feature>
<organism evidence="5 6">
    <name type="scientific">Volvox africanus</name>
    <dbReference type="NCBI Taxonomy" id="51714"/>
    <lineage>
        <taxon>Eukaryota</taxon>
        <taxon>Viridiplantae</taxon>
        <taxon>Chlorophyta</taxon>
        <taxon>core chlorophytes</taxon>
        <taxon>Chlorophyceae</taxon>
        <taxon>CS clade</taxon>
        <taxon>Chlamydomonadales</taxon>
        <taxon>Volvocaceae</taxon>
        <taxon>Volvox</taxon>
    </lineage>
</organism>
<evidence type="ECO:0000256" key="3">
    <source>
        <dbReference type="ARBA" id="ARBA00038401"/>
    </source>
</evidence>
<sequence length="820" mass="84238">MALDTTGTSPGHIAAENAHAAEADPAEQTAIEEASVIHLLRVLVAEAAPPAKVSEDAMDHEYPTAGPAQDVNDITCEEAGCLLWDMSASRPVARVMLRNRALEALEVVIARELQVVQDSDTPEAALPPAVGDTVTPAAGSSSPEDRQAAQQQQQRRPIQNALRILEVCLGTLANLIVTQSSAAVEVSSRSEFLALLLTSRNPEDDDPNGIVPPPGGGALYVDDARVLSELFRLVSVALRCQGFHVWLRAFSSPVVLQRVMWVGAATADTQLFARFLDVLVALLHAASGSVAMVETGSGRGATPGGDVAAVAADPSGAAQSGAGRACCRVLMECGLMGLLHQVLLQALRACMPAEEKYSELGGGDGEVFVSTLDSDRQTVASPPSIVSGPATGLLGRLASAAAAAEGGSDAILAAAAEITPRSDDSSRFNQPGGVATSVPHARVEDAFRGVPSGSGGPSSPINDRNTIAEAAMVAVTAAAAATGPVPLSDDAVDAALRLIEELVSPNGPLVAPEEGSESAWGRDGTEAPASGSSGAEVLLQLHAEKGLRPGLLQLLLGLLRYQYDSMQVVEGLLVVLVDLGSAVPGSVAASPPETAVAVAARLVELLQDSCFSPADGTPSSIIQLQQGAWYLLAATLRGALLTVAAGAAGADIVEPASAAAAFKRTVQEAEPAGMGTQVRAEVPSATGTATMAGWRANWSSMERFLSALPALPRPDGCLGYSRACCVAGMRLLDELWGPELAAAAAGENGSADGASGGEQGRQRDKRPRHLSYARSPTAGDTRSESHRAGEELSGFGNGESLMRLGTRLQSMLDSLEGHSS</sequence>
<dbReference type="AlphaFoldDB" id="A0A8J4AYN7"/>
<gene>
    <name evidence="5" type="ORF">Vafri_4910</name>
</gene>
<evidence type="ECO:0000313" key="6">
    <source>
        <dbReference type="Proteomes" id="UP000747399"/>
    </source>
</evidence>
<protein>
    <submittedName>
        <fullName evidence="5">Uncharacterized protein</fullName>
    </submittedName>
</protein>
<dbReference type="Proteomes" id="UP000747399">
    <property type="component" value="Unassembled WGS sequence"/>
</dbReference>
<evidence type="ECO:0000256" key="4">
    <source>
        <dbReference type="SAM" id="MobiDB-lite"/>
    </source>
</evidence>
<dbReference type="PANTHER" id="PTHR23424">
    <property type="entry name" value="SERUM AMYLOID A"/>
    <property type="match status" value="1"/>
</dbReference>
<proteinExistence type="inferred from homology"/>
<feature type="compositionally biased region" description="Basic and acidic residues" evidence="4">
    <location>
        <begin position="781"/>
        <end position="790"/>
    </location>
</feature>
<accession>A0A8J4AYN7</accession>
<comment type="caution">
    <text evidence="5">The sequence shown here is derived from an EMBL/GenBank/DDBJ whole genome shotgun (WGS) entry which is preliminary data.</text>
</comment>
<keyword evidence="2" id="KW-0539">Nucleus</keyword>
<feature type="region of interest" description="Disordered" evidence="4">
    <location>
        <begin position="120"/>
        <end position="155"/>
    </location>
</feature>
<comment type="subcellular location">
    <subcellularLocation>
        <location evidence="1">Nucleus</location>
    </subcellularLocation>
</comment>
<evidence type="ECO:0000313" key="5">
    <source>
        <dbReference type="EMBL" id="GIL48226.1"/>
    </source>
</evidence>